<organism evidence="2 3">
    <name type="scientific">Halopseudomonas sabulinigri</name>
    <dbReference type="NCBI Taxonomy" id="472181"/>
    <lineage>
        <taxon>Bacteria</taxon>
        <taxon>Pseudomonadati</taxon>
        <taxon>Pseudomonadota</taxon>
        <taxon>Gammaproteobacteria</taxon>
        <taxon>Pseudomonadales</taxon>
        <taxon>Pseudomonadaceae</taxon>
        <taxon>Halopseudomonas</taxon>
    </lineage>
</organism>
<dbReference type="PROSITE" id="PS51257">
    <property type="entry name" value="PROKAR_LIPOPROTEIN"/>
    <property type="match status" value="1"/>
</dbReference>
<accession>A0A1H1UXT7</accession>
<feature type="signal peptide" evidence="1">
    <location>
        <begin position="1"/>
        <end position="20"/>
    </location>
</feature>
<evidence type="ECO:0008006" key="4">
    <source>
        <dbReference type="Google" id="ProtNLM"/>
    </source>
</evidence>
<dbReference type="RefSeq" id="WP_092287399.1">
    <property type="nucleotide sequence ID" value="NZ_LT629763.1"/>
</dbReference>
<protein>
    <recommendedName>
        <fullName evidence="4">Lipoprotein</fullName>
    </recommendedName>
</protein>
<evidence type="ECO:0000313" key="2">
    <source>
        <dbReference type="EMBL" id="SDS77170.1"/>
    </source>
</evidence>
<dbReference type="AlphaFoldDB" id="A0A1H1UXT7"/>
<reference evidence="3" key="1">
    <citation type="submission" date="2016-10" db="EMBL/GenBank/DDBJ databases">
        <authorList>
            <person name="Varghese N."/>
            <person name="Submissions S."/>
        </authorList>
    </citation>
    <scope>NUCLEOTIDE SEQUENCE [LARGE SCALE GENOMIC DNA]</scope>
    <source>
        <strain evidence="3">JCM 14963</strain>
    </source>
</reference>
<dbReference type="STRING" id="472181.SAMN05216271_2693"/>
<dbReference type="Proteomes" id="UP000243413">
    <property type="component" value="Chromosome I"/>
</dbReference>
<evidence type="ECO:0000313" key="3">
    <source>
        <dbReference type="Proteomes" id="UP000243413"/>
    </source>
</evidence>
<feature type="chain" id="PRO_5009262723" description="Lipoprotein" evidence="1">
    <location>
        <begin position="21"/>
        <end position="115"/>
    </location>
</feature>
<dbReference type="OrthoDB" id="5918947at2"/>
<evidence type="ECO:0000256" key="1">
    <source>
        <dbReference type="SAM" id="SignalP"/>
    </source>
</evidence>
<dbReference type="EMBL" id="LT629763">
    <property type="protein sequence ID" value="SDS77170.1"/>
    <property type="molecule type" value="Genomic_DNA"/>
</dbReference>
<gene>
    <name evidence="2" type="ORF">SAMN05216271_2693</name>
</gene>
<sequence length="115" mass="12761">MQLLKTLCLLALTVLLTACGGHDFEGVYESRAGSDNDALNSIAELVGGEKLVIGSDYIETQGKRTEFDDIFERESAGERYLVFKTGEHEEVWRVVDDRTLMKGAGLVNIKLIRLP</sequence>
<name>A0A1H1UXT7_9GAMM</name>
<keyword evidence="1" id="KW-0732">Signal</keyword>
<proteinExistence type="predicted"/>